<organism evidence="1 2">
    <name type="scientific">Daphnia magna</name>
    <dbReference type="NCBI Taxonomy" id="35525"/>
    <lineage>
        <taxon>Eukaryota</taxon>
        <taxon>Metazoa</taxon>
        <taxon>Ecdysozoa</taxon>
        <taxon>Arthropoda</taxon>
        <taxon>Crustacea</taxon>
        <taxon>Branchiopoda</taxon>
        <taxon>Diplostraca</taxon>
        <taxon>Cladocera</taxon>
        <taxon>Anomopoda</taxon>
        <taxon>Daphniidae</taxon>
        <taxon>Daphnia</taxon>
    </lineage>
</organism>
<dbReference type="EMBL" id="JAOYFB010000004">
    <property type="protein sequence ID" value="KAK4014931.1"/>
    <property type="molecule type" value="Genomic_DNA"/>
</dbReference>
<proteinExistence type="predicted"/>
<evidence type="ECO:0000313" key="2">
    <source>
        <dbReference type="Proteomes" id="UP001234178"/>
    </source>
</evidence>
<gene>
    <name evidence="1" type="ORF">OUZ56_027444</name>
</gene>
<accession>A0ABQ9ZPT0</accession>
<name>A0ABQ9ZPT0_9CRUS</name>
<comment type="caution">
    <text evidence="1">The sequence shown here is derived from an EMBL/GenBank/DDBJ whole genome shotgun (WGS) entry which is preliminary data.</text>
</comment>
<reference evidence="1 2" key="1">
    <citation type="journal article" date="2023" name="Nucleic Acids Res.">
        <title>The hologenome of Daphnia magna reveals possible DNA methylation and microbiome-mediated evolution of the host genome.</title>
        <authorList>
            <person name="Chaturvedi A."/>
            <person name="Li X."/>
            <person name="Dhandapani V."/>
            <person name="Marshall H."/>
            <person name="Kissane S."/>
            <person name="Cuenca-Cambronero M."/>
            <person name="Asole G."/>
            <person name="Calvet F."/>
            <person name="Ruiz-Romero M."/>
            <person name="Marangio P."/>
            <person name="Guigo R."/>
            <person name="Rago D."/>
            <person name="Mirbahai L."/>
            <person name="Eastwood N."/>
            <person name="Colbourne J.K."/>
            <person name="Zhou J."/>
            <person name="Mallon E."/>
            <person name="Orsini L."/>
        </authorList>
    </citation>
    <scope>NUCLEOTIDE SEQUENCE [LARGE SCALE GENOMIC DNA]</scope>
    <source>
        <strain evidence="1">LRV0_1</strain>
    </source>
</reference>
<evidence type="ECO:0000313" key="1">
    <source>
        <dbReference type="EMBL" id="KAK4014931.1"/>
    </source>
</evidence>
<sequence length="115" mass="13200">MMLLLMRHCLHIKADSKLTISFLNISISPLIAKESRNTATPSCGNDFLLISLNILFGHTEAQIDCLPTHTYTHTQTQKRGKKSKKTIIFIELTTARLYSQKQQQQRNVYRTCSVY</sequence>
<dbReference type="Proteomes" id="UP001234178">
    <property type="component" value="Unassembled WGS sequence"/>
</dbReference>
<keyword evidence="2" id="KW-1185">Reference proteome</keyword>
<protein>
    <submittedName>
        <fullName evidence="1">Uncharacterized protein</fullName>
    </submittedName>
</protein>